<keyword evidence="4 5" id="KW-0274">FAD</keyword>
<dbReference type="InterPro" id="IPR000172">
    <property type="entry name" value="GMC_OxRdtase_N"/>
</dbReference>
<gene>
    <name evidence="7" type="ORF">LDAN0321_LOCUS12656</name>
</gene>
<dbReference type="InterPro" id="IPR012132">
    <property type="entry name" value="GMC_OxRdtase"/>
</dbReference>
<dbReference type="SUPFAM" id="SSF54373">
    <property type="entry name" value="FAD-linked reductases, C-terminal domain"/>
    <property type="match status" value="1"/>
</dbReference>
<dbReference type="PIRSF" id="PIRSF000137">
    <property type="entry name" value="Alcohol_oxidase"/>
    <property type="match status" value="1"/>
</dbReference>
<dbReference type="InterPro" id="IPR007867">
    <property type="entry name" value="GMC_OxRtase_C"/>
</dbReference>
<feature type="domain" description="Glucose-methanol-choline oxidoreductase N-terminal" evidence="6">
    <location>
        <begin position="305"/>
        <end position="319"/>
    </location>
</feature>
<evidence type="ECO:0000256" key="2">
    <source>
        <dbReference type="ARBA" id="ARBA00010790"/>
    </source>
</evidence>
<dbReference type="Pfam" id="PF00732">
    <property type="entry name" value="GMC_oxred_N"/>
    <property type="match status" value="1"/>
</dbReference>
<evidence type="ECO:0000313" key="7">
    <source>
        <dbReference type="EMBL" id="CAD9588719.1"/>
    </source>
</evidence>
<evidence type="ECO:0000256" key="3">
    <source>
        <dbReference type="ARBA" id="ARBA00022630"/>
    </source>
</evidence>
<evidence type="ECO:0000259" key="6">
    <source>
        <dbReference type="PROSITE" id="PS00624"/>
    </source>
</evidence>
<evidence type="ECO:0000256" key="4">
    <source>
        <dbReference type="ARBA" id="ARBA00022827"/>
    </source>
</evidence>
<feature type="binding site" evidence="5">
    <location>
        <position position="255"/>
    </location>
    <ligand>
        <name>FAD</name>
        <dbReference type="ChEBI" id="CHEBI:57692"/>
    </ligand>
</feature>
<proteinExistence type="inferred from homology"/>
<dbReference type="PROSITE" id="PS00624">
    <property type="entry name" value="GMC_OXRED_2"/>
    <property type="match status" value="1"/>
</dbReference>
<evidence type="ECO:0000256" key="5">
    <source>
        <dbReference type="PIRSR" id="PIRSR000137-2"/>
    </source>
</evidence>
<dbReference type="GO" id="GO:0016614">
    <property type="term" value="F:oxidoreductase activity, acting on CH-OH group of donors"/>
    <property type="evidence" value="ECO:0007669"/>
    <property type="project" value="InterPro"/>
</dbReference>
<evidence type="ECO:0000256" key="1">
    <source>
        <dbReference type="ARBA" id="ARBA00001974"/>
    </source>
</evidence>
<dbReference type="InterPro" id="IPR036188">
    <property type="entry name" value="FAD/NAD-bd_sf"/>
</dbReference>
<protein>
    <recommendedName>
        <fullName evidence="6">Glucose-methanol-choline oxidoreductase N-terminal domain-containing protein</fullName>
    </recommendedName>
</protein>
<dbReference type="Pfam" id="PF05199">
    <property type="entry name" value="GMC_oxred_C"/>
    <property type="match status" value="1"/>
</dbReference>
<accession>A0A7S2KY58</accession>
<comment type="cofactor">
    <cofactor evidence="1 5">
        <name>FAD</name>
        <dbReference type="ChEBI" id="CHEBI:57692"/>
    </cofactor>
</comment>
<reference evidence="7" key="1">
    <citation type="submission" date="2021-01" db="EMBL/GenBank/DDBJ databases">
        <authorList>
            <person name="Corre E."/>
            <person name="Pelletier E."/>
            <person name="Niang G."/>
            <person name="Scheremetjew M."/>
            <person name="Finn R."/>
            <person name="Kale V."/>
            <person name="Holt S."/>
            <person name="Cochrane G."/>
            <person name="Meng A."/>
            <person name="Brown T."/>
            <person name="Cohen L."/>
        </authorList>
    </citation>
    <scope>NUCLEOTIDE SEQUENCE</scope>
    <source>
        <strain evidence="7">B650</strain>
    </source>
</reference>
<organism evidence="7">
    <name type="scientific">Leptocylindrus danicus</name>
    <dbReference type="NCBI Taxonomy" id="163516"/>
    <lineage>
        <taxon>Eukaryota</taxon>
        <taxon>Sar</taxon>
        <taxon>Stramenopiles</taxon>
        <taxon>Ochrophyta</taxon>
        <taxon>Bacillariophyta</taxon>
        <taxon>Coscinodiscophyceae</taxon>
        <taxon>Chaetocerotophycidae</taxon>
        <taxon>Leptocylindrales</taxon>
        <taxon>Leptocylindraceae</taxon>
        <taxon>Leptocylindrus</taxon>
    </lineage>
</organism>
<dbReference type="EMBL" id="HBGY01020045">
    <property type="protein sequence ID" value="CAD9588719.1"/>
    <property type="molecule type" value="Transcribed_RNA"/>
</dbReference>
<dbReference type="AlphaFoldDB" id="A0A7S2KY58"/>
<dbReference type="Gene3D" id="3.50.50.60">
    <property type="entry name" value="FAD/NAD(P)-binding domain"/>
    <property type="match status" value="1"/>
</dbReference>
<dbReference type="PANTHER" id="PTHR11552">
    <property type="entry name" value="GLUCOSE-METHANOL-CHOLINE GMC OXIDOREDUCTASE"/>
    <property type="match status" value="1"/>
</dbReference>
<dbReference type="SUPFAM" id="SSF51905">
    <property type="entry name" value="FAD/NAD(P)-binding domain"/>
    <property type="match status" value="1"/>
</dbReference>
<dbReference type="Gene3D" id="3.30.410.40">
    <property type="match status" value="1"/>
</dbReference>
<dbReference type="PANTHER" id="PTHR11552:SF147">
    <property type="entry name" value="CHOLINE DEHYDROGENASE, MITOCHONDRIAL"/>
    <property type="match status" value="1"/>
</dbReference>
<comment type="similarity">
    <text evidence="2">Belongs to the GMC oxidoreductase family.</text>
</comment>
<name>A0A7S2KY58_9STRA</name>
<feature type="binding site" evidence="5">
    <location>
        <position position="549"/>
    </location>
    <ligand>
        <name>substrate</name>
    </ligand>
</feature>
<keyword evidence="3" id="KW-0285">Flavoprotein</keyword>
<dbReference type="GO" id="GO:0050660">
    <property type="term" value="F:flavin adenine dinucleotide binding"/>
    <property type="evidence" value="ECO:0007669"/>
    <property type="project" value="InterPro"/>
</dbReference>
<sequence>MNNETPLQGTVAAAPTKQDKQKMYDYILVGAGPSAMGLLHGFLSRKMKSSSNTSNGTCSILVIEAGNNSSSHTDTDKLNSWYRAAHSQVRSRDNATNKVGTTLLSSAPQSGLNDRIIDIPCGSGLGGGSNINAGLLVRPDFNRDFQSWPGRWKNGRVMKDACDVVEDVMWRNGAVEEWSYCDSFMNLIGRKQKQVSAASVDGIGYDKVRTQFHSNVCFAASNGYRVNYYESLVQPLLRLDRKAEHCITFMTDTRVNRVLWSREEEENEGNEFRQIKRRANGVSCSDADGVTFAVQARKEVILCAGAIHTPVLLMQSGIGDLDELPKSVMEACGNYVHKLPAVGKNLRDHLIIPRIFLTSPQFRVRQSRNAIQAWYTTRQTNSDGAAVVSKANNVPVSQMIISDGAIMAHVGPSCIAAPFRLVSLYFEVLFFCIYHLMRMLLDFSPLHYLATKMTAVLLVCLMNPASTGSIRLREGKRMVKDNNGLTVVIDPGYLAEKADVELIEEIWQQSDDIANRHYSSCVEVLPGPFYRLVSRSYVAIFARHFAQPYFHWMGTCAIGCNDQDGCVVDENLQVSGVQCLRICDASVFAGPISSPTALACAALGYAASAFLFNDGNEMSHNSKLVR</sequence>